<evidence type="ECO:0000256" key="5">
    <source>
        <dbReference type="PIRNR" id="PIRNR005096"/>
    </source>
</evidence>
<feature type="active site" description="Proton acceptor" evidence="6">
    <location>
        <position position="364"/>
    </location>
</feature>
<keyword evidence="11" id="KW-1185">Reference proteome</keyword>
<feature type="compositionally biased region" description="Low complexity" evidence="9">
    <location>
        <begin position="1"/>
        <end position="22"/>
    </location>
</feature>
<evidence type="ECO:0000256" key="9">
    <source>
        <dbReference type="SAM" id="MobiDB-lite"/>
    </source>
</evidence>
<evidence type="ECO:0000256" key="2">
    <source>
        <dbReference type="ARBA" id="ARBA00006206"/>
    </source>
</evidence>
<dbReference type="PANTHER" id="PTHR10091:SF0">
    <property type="entry name" value="GALACTOSE MUTAROTASE"/>
    <property type="match status" value="1"/>
</dbReference>
<proteinExistence type="inferred from homology"/>
<organism evidence="10 11">
    <name type="scientific">Allostreptomyces psammosilenae</name>
    <dbReference type="NCBI Taxonomy" id="1892865"/>
    <lineage>
        <taxon>Bacteria</taxon>
        <taxon>Bacillati</taxon>
        <taxon>Actinomycetota</taxon>
        <taxon>Actinomycetes</taxon>
        <taxon>Kitasatosporales</taxon>
        <taxon>Streptomycetaceae</taxon>
        <taxon>Allostreptomyces</taxon>
    </lineage>
</organism>
<gene>
    <name evidence="10" type="ORF">FHU37_000140</name>
</gene>
<keyword evidence="3 5" id="KW-0413">Isomerase</keyword>
<keyword evidence="4 5" id="KW-0119">Carbohydrate metabolism</keyword>
<reference evidence="10 11" key="1">
    <citation type="submission" date="2020-07" db="EMBL/GenBank/DDBJ databases">
        <title>Sequencing the genomes of 1000 actinobacteria strains.</title>
        <authorList>
            <person name="Klenk H.-P."/>
        </authorList>
    </citation>
    <scope>NUCLEOTIDE SEQUENCE [LARGE SCALE GENOMIC DNA]</scope>
    <source>
        <strain evidence="10 11">DSM 42178</strain>
    </source>
</reference>
<comment type="similarity">
    <text evidence="2 5">Belongs to the aldose epimerase family.</text>
</comment>
<feature type="region of interest" description="Disordered" evidence="9">
    <location>
        <begin position="242"/>
        <end position="264"/>
    </location>
</feature>
<dbReference type="Pfam" id="PF01263">
    <property type="entry name" value="Aldose_epim"/>
    <property type="match status" value="1"/>
</dbReference>
<comment type="caution">
    <text evidence="10">The sequence shown here is derived from an EMBL/GenBank/DDBJ whole genome shotgun (WGS) entry which is preliminary data.</text>
</comment>
<dbReference type="PIRSF" id="PIRSF005096">
    <property type="entry name" value="GALM"/>
    <property type="match status" value="1"/>
</dbReference>
<dbReference type="UniPathway" id="UPA00242"/>
<dbReference type="InterPro" id="IPR047215">
    <property type="entry name" value="Galactose_mutarotase-like"/>
</dbReference>
<sequence>MTTIPPGATGPAPAPAGAGAAAEVTTEPFDRLPDGRTVHAHTLRAGDLTVRLLDLGARIHSVLAPDREGRPGEVVVGCDSAADYLGGGRFFGAVVGRFANRIGGARFTLDGVEHRLPANRGALTLHGGDGGFHSRLWPARTSLTADGTGARVAFTRTSPDGEEGFPGNLHTTVQYTLTPDGRLTMDLWATTDRPTVINLANHVYYNLAGVDTGDGGGAATIDDHLLLLRAAHFTPVDATLLPTGEIRPTAGTPLDFTTPTPVGARLGDAHEQLRLAGGYDHNMVLDGAPTGPNGPDAESDAGTDPDGPADPPLAAQLHDPFSGRTLTLSTTEPGLQFYSGNLLDGTLTGRAGHPVGPRAGLCLETQHFPDSPNHPEFPTTELRPGQEFRSRTVMHFTTGLPEGW</sequence>
<dbReference type="EC" id="5.1.3.3" evidence="5"/>
<feature type="region of interest" description="Disordered" evidence="9">
    <location>
        <begin position="281"/>
        <end position="319"/>
    </location>
</feature>
<evidence type="ECO:0000256" key="3">
    <source>
        <dbReference type="ARBA" id="ARBA00023235"/>
    </source>
</evidence>
<feature type="active site" description="Proton donor" evidence="6">
    <location>
        <position position="202"/>
    </location>
</feature>
<evidence type="ECO:0000256" key="6">
    <source>
        <dbReference type="PIRSR" id="PIRSR005096-1"/>
    </source>
</evidence>
<dbReference type="PANTHER" id="PTHR10091">
    <property type="entry name" value="ALDOSE-1-EPIMERASE"/>
    <property type="match status" value="1"/>
</dbReference>
<dbReference type="InterPro" id="IPR014718">
    <property type="entry name" value="GH-type_carb-bd"/>
</dbReference>
<dbReference type="AlphaFoldDB" id="A0A852ZP19"/>
<comment type="pathway">
    <text evidence="1 5">Carbohydrate metabolism; hexose metabolism.</text>
</comment>
<dbReference type="InterPro" id="IPR015443">
    <property type="entry name" value="Aldose_1-epimerase"/>
</dbReference>
<evidence type="ECO:0000313" key="11">
    <source>
        <dbReference type="Proteomes" id="UP000567795"/>
    </source>
</evidence>
<dbReference type="Proteomes" id="UP000567795">
    <property type="component" value="Unassembled WGS sequence"/>
</dbReference>
<dbReference type="CDD" id="cd09019">
    <property type="entry name" value="galactose_mutarotase_like"/>
    <property type="match status" value="1"/>
</dbReference>
<dbReference type="Gene3D" id="2.70.98.10">
    <property type="match status" value="1"/>
</dbReference>
<feature type="binding site" evidence="7">
    <location>
        <position position="280"/>
    </location>
    <ligand>
        <name>beta-D-galactose</name>
        <dbReference type="ChEBI" id="CHEBI:27667"/>
    </ligand>
</feature>
<dbReference type="GO" id="GO:0005737">
    <property type="term" value="C:cytoplasm"/>
    <property type="evidence" value="ECO:0007669"/>
    <property type="project" value="TreeGrafter"/>
</dbReference>
<dbReference type="EMBL" id="JACBZD010000001">
    <property type="protein sequence ID" value="NYI03197.1"/>
    <property type="molecule type" value="Genomic_DNA"/>
</dbReference>
<evidence type="ECO:0000313" key="10">
    <source>
        <dbReference type="EMBL" id="NYI03197.1"/>
    </source>
</evidence>
<dbReference type="GO" id="GO:0030246">
    <property type="term" value="F:carbohydrate binding"/>
    <property type="evidence" value="ECO:0007669"/>
    <property type="project" value="InterPro"/>
</dbReference>
<name>A0A852ZP19_9ACTN</name>
<evidence type="ECO:0000256" key="4">
    <source>
        <dbReference type="ARBA" id="ARBA00023277"/>
    </source>
</evidence>
<dbReference type="GO" id="GO:0033499">
    <property type="term" value="P:galactose catabolic process via UDP-galactose, Leloir pathway"/>
    <property type="evidence" value="ECO:0007669"/>
    <property type="project" value="TreeGrafter"/>
</dbReference>
<evidence type="ECO:0000256" key="1">
    <source>
        <dbReference type="ARBA" id="ARBA00005028"/>
    </source>
</evidence>
<dbReference type="GO" id="GO:0006006">
    <property type="term" value="P:glucose metabolic process"/>
    <property type="evidence" value="ECO:0007669"/>
    <property type="project" value="TreeGrafter"/>
</dbReference>
<dbReference type="InterPro" id="IPR008183">
    <property type="entry name" value="Aldose_1/G6P_1-epimerase"/>
</dbReference>
<dbReference type="InterPro" id="IPR011013">
    <property type="entry name" value="Gal_mutarotase_sf_dom"/>
</dbReference>
<feature type="region of interest" description="Disordered" evidence="9">
    <location>
        <begin position="1"/>
        <end position="23"/>
    </location>
</feature>
<evidence type="ECO:0000256" key="7">
    <source>
        <dbReference type="PIRSR" id="PIRSR005096-2"/>
    </source>
</evidence>
<comment type="catalytic activity">
    <reaction evidence="5">
        <text>alpha-D-glucose = beta-D-glucose</text>
        <dbReference type="Rhea" id="RHEA:10264"/>
        <dbReference type="ChEBI" id="CHEBI:15903"/>
        <dbReference type="ChEBI" id="CHEBI:17925"/>
        <dbReference type="EC" id="5.1.3.3"/>
    </reaction>
</comment>
<dbReference type="GO" id="GO:0004034">
    <property type="term" value="F:aldose 1-epimerase activity"/>
    <property type="evidence" value="ECO:0007669"/>
    <property type="project" value="UniProtKB-EC"/>
</dbReference>
<protein>
    <recommendedName>
        <fullName evidence="5">Aldose 1-epimerase</fullName>
        <ecNumber evidence="5">5.1.3.3</ecNumber>
    </recommendedName>
</protein>
<feature type="binding site" evidence="8">
    <location>
        <begin position="202"/>
        <end position="204"/>
    </location>
    <ligand>
        <name>beta-D-galactose</name>
        <dbReference type="ChEBI" id="CHEBI:27667"/>
    </ligand>
</feature>
<dbReference type="RefSeq" id="WP_179812294.1">
    <property type="nucleotide sequence ID" value="NZ_JACBZD010000001.1"/>
</dbReference>
<accession>A0A852ZP19</accession>
<feature type="binding site" evidence="8">
    <location>
        <begin position="100"/>
        <end position="101"/>
    </location>
    <ligand>
        <name>beta-D-galactose</name>
        <dbReference type="ChEBI" id="CHEBI:27667"/>
    </ligand>
</feature>
<evidence type="ECO:0000256" key="8">
    <source>
        <dbReference type="PIRSR" id="PIRSR005096-3"/>
    </source>
</evidence>
<dbReference type="SUPFAM" id="SSF74650">
    <property type="entry name" value="Galactose mutarotase-like"/>
    <property type="match status" value="1"/>
</dbReference>